<dbReference type="InterPro" id="IPR036291">
    <property type="entry name" value="NAD(P)-bd_dom_sf"/>
</dbReference>
<accession>A0A3S0WXR7</accession>
<evidence type="ECO:0000256" key="1">
    <source>
        <dbReference type="ARBA" id="ARBA00005125"/>
    </source>
</evidence>
<evidence type="ECO:0000259" key="4">
    <source>
        <dbReference type="Pfam" id="PF01370"/>
    </source>
</evidence>
<dbReference type="Gene3D" id="3.40.50.720">
    <property type="entry name" value="NAD(P)-binding Rossmann-like Domain"/>
    <property type="match status" value="1"/>
</dbReference>
<dbReference type="Gene3D" id="3.90.25.10">
    <property type="entry name" value="UDP-galactose 4-epimerase, domain 1"/>
    <property type="match status" value="1"/>
</dbReference>
<feature type="region of interest" description="Disordered" evidence="3">
    <location>
        <begin position="1"/>
        <end position="27"/>
    </location>
</feature>
<evidence type="ECO:0000256" key="2">
    <source>
        <dbReference type="ARBA" id="ARBA00007637"/>
    </source>
</evidence>
<comment type="pathway">
    <text evidence="1">Bacterial outer membrane biogenesis; LPS O-antigen biosynthesis.</text>
</comment>
<comment type="caution">
    <text evidence="5">The sequence shown here is derived from an EMBL/GenBank/DDBJ whole genome shotgun (WGS) entry which is preliminary data.</text>
</comment>
<sequence length="320" mass="35226">MSGPSPSCSIPTAETMGTGEGRDSLRSGVGRSKMRVMILGSSGFTGRHVRTLCERDETLEFVDSRSLGLDLMSADSILSALSACRPDVVINLAAISSPAEKDYRSLYEINAFGVQRLVDALKATGFAGRLIQASTANVYGSRTEWVSRESDPVDPVNHYACSKWLAERVCGMAEGGFSIVLTRPFSCIGLGQAEHFLLPKIVRHFRERAPRLELGALDIRRDFVDIRDAAAVYHALITRSAVPDLVHICRNQTASIQEILDTLAEIAGFRPEIAINPAFSRPNDLRFQQGDDTRLRRFGMSCTRTLHNTLAWMYAGDRSE</sequence>
<evidence type="ECO:0000313" key="6">
    <source>
        <dbReference type="Proteomes" id="UP000280346"/>
    </source>
</evidence>
<comment type="similarity">
    <text evidence="2">Belongs to the NAD(P)-dependent epimerase/dehydratase family.</text>
</comment>
<evidence type="ECO:0000313" key="5">
    <source>
        <dbReference type="EMBL" id="RUQ75200.1"/>
    </source>
</evidence>
<dbReference type="RefSeq" id="WP_126995351.1">
    <property type="nucleotide sequence ID" value="NZ_RZIJ01000002.1"/>
</dbReference>
<feature type="domain" description="NAD-dependent epimerase/dehydratase" evidence="4">
    <location>
        <begin position="36"/>
        <end position="241"/>
    </location>
</feature>
<dbReference type="InterPro" id="IPR001509">
    <property type="entry name" value="Epimerase_deHydtase"/>
</dbReference>
<dbReference type="SUPFAM" id="SSF51735">
    <property type="entry name" value="NAD(P)-binding Rossmann-fold domains"/>
    <property type="match status" value="1"/>
</dbReference>
<evidence type="ECO:0000256" key="3">
    <source>
        <dbReference type="SAM" id="MobiDB-lite"/>
    </source>
</evidence>
<gene>
    <name evidence="5" type="ORF">EJ913_04960</name>
</gene>
<dbReference type="AlphaFoldDB" id="A0A3S0WXR7"/>
<proteinExistence type="inferred from homology"/>
<feature type="compositionally biased region" description="Polar residues" evidence="3">
    <location>
        <begin position="1"/>
        <end position="12"/>
    </location>
</feature>
<dbReference type="Proteomes" id="UP000280346">
    <property type="component" value="Unassembled WGS sequence"/>
</dbReference>
<name>A0A3S0WXR7_9PROT</name>
<dbReference type="PANTHER" id="PTHR43000">
    <property type="entry name" value="DTDP-D-GLUCOSE 4,6-DEHYDRATASE-RELATED"/>
    <property type="match status" value="1"/>
</dbReference>
<keyword evidence="6" id="KW-1185">Reference proteome</keyword>
<organism evidence="5 6">
    <name type="scientific">Azospirillum doebereinerae</name>
    <dbReference type="NCBI Taxonomy" id="92933"/>
    <lineage>
        <taxon>Bacteria</taxon>
        <taxon>Pseudomonadati</taxon>
        <taxon>Pseudomonadota</taxon>
        <taxon>Alphaproteobacteria</taxon>
        <taxon>Rhodospirillales</taxon>
        <taxon>Azospirillaceae</taxon>
        <taxon>Azospirillum</taxon>
    </lineage>
</organism>
<dbReference type="OrthoDB" id="5295702at2"/>
<protein>
    <submittedName>
        <fullName evidence="5">NAD-dependent epimerase/dehydratase family protein</fullName>
    </submittedName>
</protein>
<dbReference type="EMBL" id="RZIJ01000002">
    <property type="protein sequence ID" value="RUQ75200.1"/>
    <property type="molecule type" value="Genomic_DNA"/>
</dbReference>
<reference evidence="5 6" key="1">
    <citation type="submission" date="2018-12" db="EMBL/GenBank/DDBJ databases">
        <authorList>
            <person name="Yang Y."/>
        </authorList>
    </citation>
    <scope>NUCLEOTIDE SEQUENCE [LARGE SCALE GENOMIC DNA]</scope>
    <source>
        <strain evidence="5 6">GSF71</strain>
    </source>
</reference>
<dbReference type="Pfam" id="PF01370">
    <property type="entry name" value="Epimerase"/>
    <property type="match status" value="1"/>
</dbReference>